<keyword evidence="3 7" id="KW-0217">Developmental protein</keyword>
<comment type="similarity">
    <text evidence="2 7">Belongs to the chordin family.</text>
</comment>
<name>K1QSR9_MAGGI</name>
<evidence type="ECO:0000256" key="2">
    <source>
        <dbReference type="ARBA" id="ARBA00007156"/>
    </source>
</evidence>
<evidence type="ECO:0000256" key="5">
    <source>
        <dbReference type="ARBA" id="ARBA00022737"/>
    </source>
</evidence>
<evidence type="ECO:0000313" key="8">
    <source>
        <dbReference type="EMBL" id="EKC31975.1"/>
    </source>
</evidence>
<keyword evidence="6" id="KW-0325">Glycoprotein</keyword>
<dbReference type="InterPro" id="IPR001007">
    <property type="entry name" value="VWF_dom"/>
</dbReference>
<dbReference type="GO" id="GO:0009953">
    <property type="term" value="P:dorsal/ventral pattern formation"/>
    <property type="evidence" value="ECO:0007669"/>
    <property type="project" value="TreeGrafter"/>
</dbReference>
<dbReference type="EMBL" id="JH818182">
    <property type="protein sequence ID" value="EKC31975.1"/>
    <property type="molecule type" value="Genomic_DNA"/>
</dbReference>
<evidence type="ECO:0000256" key="6">
    <source>
        <dbReference type="ARBA" id="ARBA00023180"/>
    </source>
</evidence>
<dbReference type="GO" id="GO:0030514">
    <property type="term" value="P:negative regulation of BMP signaling pathway"/>
    <property type="evidence" value="ECO:0007669"/>
    <property type="project" value="TreeGrafter"/>
</dbReference>
<dbReference type="SMART" id="SM00754">
    <property type="entry name" value="CHRD"/>
    <property type="match status" value="2"/>
</dbReference>
<dbReference type="PANTHER" id="PTHR46526:SF1">
    <property type="entry name" value="CHORDIN"/>
    <property type="match status" value="1"/>
</dbReference>
<dbReference type="PIRSF" id="PIRSF002496">
    <property type="entry name" value="Chordin"/>
    <property type="match status" value="1"/>
</dbReference>
<dbReference type="PROSITE" id="PS50184">
    <property type="entry name" value="VWFC_2"/>
    <property type="match status" value="2"/>
</dbReference>
<dbReference type="GO" id="GO:0036122">
    <property type="term" value="F:BMP binding"/>
    <property type="evidence" value="ECO:0007669"/>
    <property type="project" value="TreeGrafter"/>
</dbReference>
<dbReference type="InParanoid" id="K1QSR9"/>
<dbReference type="InterPro" id="IPR016353">
    <property type="entry name" value="Chordin"/>
</dbReference>
<sequence>MAVNIDGSVRDRFLLQNHEGSPKDRFEGLSSEEVDYKNMHHNYPGCNLGSSFYKLGVKFNPTLIPGEPSVCIICQCVPCEGEGGGRLDINEDSYSTTTAITKYISSVNIKKGIAQHFGKVTCKNIRNLCPVPECDSPVLRKGKCCKSCPGEVETFEDRINLLPENVSKGFDNAINLGDKLRQKVINRKYVALLVGRNVISRRPLLTRAVAVVHLQVTANMGLRFSIKYEGLKNPEKLLLTDKKGKILLEKQLQAKYPDKELCGEWENVPEYYLPYLHKGMFLLVLTTSSFENGEVAGKPEVDKSLQKSTFTSILVSPNQYGIGGYAEMSYGIRSKSVEYTVKFDGLYNTKRRKQEYFVTIEKRTQILHKQMKRIRRRKNNKLRGTWLALNKKSRKLIAKARLRMRVTSKGGATIFGTIKPSGTCGAYVGVLSSGESLLYPQVALSSAGYAVLNLHDNGQISYNIDLKGMTSRVTYITLESLPTKTGRRTIIYNLNGQFRRNSSSYDGTASGVIKNIRAKNIALLLAGRLFINVATERKSSQSLRGRIESIEHSDYINYANDVPFLMTSLPTSPTGVGGVAWLVPDRKCRLHYQIILSGLQDYSSLNALLVGEFDSTATQKNKNAIYTLVIHNFINGMARGVINDISHRVYRSLDAGTSHLQMGVTGIRKGEILANLSIPNSCWNILHDQTEPTSGIHDEDTLGRADCKDDGRIYRNDESWIPSKNSTCRTCSCKNGNVICHQVICPKLSCNNQVRVDGECCPTCPETLTQDNGTCYYPGDKRHYRAGTVWHPYIPPTGYSTCVTCTCDKNTLEVRCNRLPCPVLNCSEDSKVRVHRSDCCQVCTDRNILSEVIQTTVSPTEKLGNNECRVGKRVYKNKSRFHPVLSSHGILKMEEYNVNGEPAKRRDCVKRDQPDKINVVAAFVSTDTKTKLEISTLTNRLCTKYTCPKKY</sequence>
<comment type="subcellular location">
    <subcellularLocation>
        <location evidence="1">Secreted</location>
    </subcellularLocation>
</comment>
<dbReference type="SUPFAM" id="SSF57603">
    <property type="entry name" value="FnI-like domain"/>
    <property type="match status" value="2"/>
</dbReference>
<dbReference type="FunCoup" id="K1QSR9">
    <property type="interactions" value="67"/>
</dbReference>
<accession>K1QSR9</accession>
<organism evidence="8">
    <name type="scientific">Magallana gigas</name>
    <name type="common">Pacific oyster</name>
    <name type="synonym">Crassostrea gigas</name>
    <dbReference type="NCBI Taxonomy" id="29159"/>
    <lineage>
        <taxon>Eukaryota</taxon>
        <taxon>Metazoa</taxon>
        <taxon>Spiralia</taxon>
        <taxon>Lophotrochozoa</taxon>
        <taxon>Mollusca</taxon>
        <taxon>Bivalvia</taxon>
        <taxon>Autobranchia</taxon>
        <taxon>Pteriomorphia</taxon>
        <taxon>Ostreida</taxon>
        <taxon>Ostreoidea</taxon>
        <taxon>Ostreidae</taxon>
        <taxon>Magallana</taxon>
    </lineage>
</organism>
<keyword evidence="4" id="KW-0964">Secreted</keyword>
<dbReference type="HOGENOM" id="CLU_008477_0_0_1"/>
<dbReference type="InterPro" id="IPR010895">
    <property type="entry name" value="CHRD"/>
</dbReference>
<dbReference type="Gene3D" id="6.20.200.20">
    <property type="match status" value="1"/>
</dbReference>
<dbReference type="Pfam" id="PF07452">
    <property type="entry name" value="CHRD"/>
    <property type="match status" value="1"/>
</dbReference>
<evidence type="ECO:0000256" key="3">
    <source>
        <dbReference type="ARBA" id="ARBA00022473"/>
    </source>
</evidence>
<keyword evidence="5" id="KW-0677">Repeat</keyword>
<dbReference type="Pfam" id="PF00093">
    <property type="entry name" value="VWC"/>
    <property type="match status" value="2"/>
</dbReference>
<evidence type="ECO:0000256" key="7">
    <source>
        <dbReference type="PIRNR" id="PIRNR002496"/>
    </source>
</evidence>
<dbReference type="PROSITE" id="PS50933">
    <property type="entry name" value="CHRD"/>
    <property type="match status" value="3"/>
</dbReference>
<dbReference type="PROSITE" id="PS01208">
    <property type="entry name" value="VWFC_1"/>
    <property type="match status" value="2"/>
</dbReference>
<dbReference type="GO" id="GO:0048731">
    <property type="term" value="P:system development"/>
    <property type="evidence" value="ECO:0007669"/>
    <property type="project" value="UniProtKB-ARBA"/>
</dbReference>
<dbReference type="PANTHER" id="PTHR46526">
    <property type="entry name" value="CHORDIN"/>
    <property type="match status" value="1"/>
</dbReference>
<gene>
    <name evidence="8" type="ORF">CGI_10022848</name>
</gene>
<evidence type="ECO:0000256" key="1">
    <source>
        <dbReference type="ARBA" id="ARBA00004613"/>
    </source>
</evidence>
<protein>
    <submittedName>
        <fullName evidence="8">Chordin</fullName>
    </submittedName>
</protein>
<reference evidence="8" key="1">
    <citation type="journal article" date="2012" name="Nature">
        <title>The oyster genome reveals stress adaptation and complexity of shell formation.</title>
        <authorList>
            <person name="Zhang G."/>
            <person name="Fang X."/>
            <person name="Guo X."/>
            <person name="Li L."/>
            <person name="Luo R."/>
            <person name="Xu F."/>
            <person name="Yang P."/>
            <person name="Zhang L."/>
            <person name="Wang X."/>
            <person name="Qi H."/>
            <person name="Xiong Z."/>
            <person name="Que H."/>
            <person name="Xie Y."/>
            <person name="Holland P.W."/>
            <person name="Paps J."/>
            <person name="Zhu Y."/>
            <person name="Wu F."/>
            <person name="Chen Y."/>
            <person name="Wang J."/>
            <person name="Peng C."/>
            <person name="Meng J."/>
            <person name="Yang L."/>
            <person name="Liu J."/>
            <person name="Wen B."/>
            <person name="Zhang N."/>
            <person name="Huang Z."/>
            <person name="Zhu Q."/>
            <person name="Feng Y."/>
            <person name="Mount A."/>
            <person name="Hedgecock D."/>
            <person name="Xu Z."/>
            <person name="Liu Y."/>
            <person name="Domazet-Loso T."/>
            <person name="Du Y."/>
            <person name="Sun X."/>
            <person name="Zhang S."/>
            <person name="Liu B."/>
            <person name="Cheng P."/>
            <person name="Jiang X."/>
            <person name="Li J."/>
            <person name="Fan D."/>
            <person name="Wang W."/>
            <person name="Fu W."/>
            <person name="Wang T."/>
            <person name="Wang B."/>
            <person name="Zhang J."/>
            <person name="Peng Z."/>
            <person name="Li Y."/>
            <person name="Li N."/>
            <person name="Wang J."/>
            <person name="Chen M."/>
            <person name="He Y."/>
            <person name="Tan F."/>
            <person name="Song X."/>
            <person name="Zheng Q."/>
            <person name="Huang R."/>
            <person name="Yang H."/>
            <person name="Du X."/>
            <person name="Chen L."/>
            <person name="Yang M."/>
            <person name="Gaffney P.M."/>
            <person name="Wang S."/>
            <person name="Luo L."/>
            <person name="She Z."/>
            <person name="Ming Y."/>
            <person name="Huang W."/>
            <person name="Zhang S."/>
            <person name="Huang B."/>
            <person name="Zhang Y."/>
            <person name="Qu T."/>
            <person name="Ni P."/>
            <person name="Miao G."/>
            <person name="Wang J."/>
            <person name="Wang Q."/>
            <person name="Steinberg C.E."/>
            <person name="Wang H."/>
            <person name="Li N."/>
            <person name="Qian L."/>
            <person name="Zhang G."/>
            <person name="Li Y."/>
            <person name="Yang H."/>
            <person name="Liu X."/>
            <person name="Wang J."/>
            <person name="Yin Y."/>
            <person name="Wang J."/>
        </authorList>
    </citation>
    <scope>NUCLEOTIDE SEQUENCE [LARGE SCALE GENOMIC DNA]</scope>
    <source>
        <strain evidence="8">05x7-T-G4-1.051#20</strain>
    </source>
</reference>
<dbReference type="GO" id="GO:0005615">
    <property type="term" value="C:extracellular space"/>
    <property type="evidence" value="ECO:0007669"/>
    <property type="project" value="TreeGrafter"/>
</dbReference>
<dbReference type="InterPro" id="IPR052278">
    <property type="entry name" value="Chordin-like_regulators"/>
</dbReference>
<dbReference type="AlphaFoldDB" id="K1QSR9"/>
<proteinExistence type="inferred from homology"/>
<dbReference type="SMART" id="SM00214">
    <property type="entry name" value="VWC"/>
    <property type="match status" value="2"/>
</dbReference>
<evidence type="ECO:0000256" key="4">
    <source>
        <dbReference type="ARBA" id="ARBA00022525"/>
    </source>
</evidence>